<accession>A0A0A9AW12</accession>
<reference evidence="1" key="2">
    <citation type="journal article" date="2015" name="Data Brief">
        <title>Shoot transcriptome of the giant reed, Arundo donax.</title>
        <authorList>
            <person name="Barrero R.A."/>
            <person name="Guerrero F.D."/>
            <person name="Moolhuijzen P."/>
            <person name="Goolsby J.A."/>
            <person name="Tidwell J."/>
            <person name="Bellgard S.E."/>
            <person name="Bellgard M.I."/>
        </authorList>
    </citation>
    <scope>NUCLEOTIDE SEQUENCE</scope>
    <source>
        <tissue evidence="1">Shoot tissue taken approximately 20 cm above the soil surface</tissue>
    </source>
</reference>
<dbReference type="AlphaFoldDB" id="A0A0A9AW12"/>
<evidence type="ECO:0000313" key="1">
    <source>
        <dbReference type="EMBL" id="JAD51282.1"/>
    </source>
</evidence>
<reference evidence="1" key="1">
    <citation type="submission" date="2014-09" db="EMBL/GenBank/DDBJ databases">
        <authorList>
            <person name="Magalhaes I.L.F."/>
            <person name="Oliveira U."/>
            <person name="Santos F.R."/>
            <person name="Vidigal T.H.D.A."/>
            <person name="Brescovit A.D."/>
            <person name="Santos A.J."/>
        </authorList>
    </citation>
    <scope>NUCLEOTIDE SEQUENCE</scope>
    <source>
        <tissue evidence="1">Shoot tissue taken approximately 20 cm above the soil surface</tissue>
    </source>
</reference>
<protein>
    <submittedName>
        <fullName evidence="1">Uncharacterized protein</fullName>
    </submittedName>
</protein>
<proteinExistence type="predicted"/>
<organism evidence="1">
    <name type="scientific">Arundo donax</name>
    <name type="common">Giant reed</name>
    <name type="synonym">Donax arundinaceus</name>
    <dbReference type="NCBI Taxonomy" id="35708"/>
    <lineage>
        <taxon>Eukaryota</taxon>
        <taxon>Viridiplantae</taxon>
        <taxon>Streptophyta</taxon>
        <taxon>Embryophyta</taxon>
        <taxon>Tracheophyta</taxon>
        <taxon>Spermatophyta</taxon>
        <taxon>Magnoliopsida</taxon>
        <taxon>Liliopsida</taxon>
        <taxon>Poales</taxon>
        <taxon>Poaceae</taxon>
        <taxon>PACMAD clade</taxon>
        <taxon>Arundinoideae</taxon>
        <taxon>Arundineae</taxon>
        <taxon>Arundo</taxon>
    </lineage>
</organism>
<dbReference type="EMBL" id="GBRH01246613">
    <property type="protein sequence ID" value="JAD51282.1"/>
    <property type="molecule type" value="Transcribed_RNA"/>
</dbReference>
<name>A0A0A9AW12_ARUDO</name>
<sequence>MALDCTMGDSTFEENSTLLLVHFKWPIPVNAFCRQKNTTEEIVAIGNAIILQQCISFPT</sequence>